<dbReference type="FunCoup" id="A0A1S3HQF8">
    <property type="interactions" value="42"/>
</dbReference>
<dbReference type="PROSITE" id="PS00514">
    <property type="entry name" value="FIBRINOGEN_C_1"/>
    <property type="match status" value="1"/>
</dbReference>
<evidence type="ECO:0000256" key="3">
    <source>
        <dbReference type="ARBA" id="ARBA00022729"/>
    </source>
</evidence>
<dbReference type="InterPro" id="IPR020837">
    <property type="entry name" value="Fibrinogen_CS"/>
</dbReference>
<dbReference type="GO" id="GO:0005576">
    <property type="term" value="C:extracellular region"/>
    <property type="evidence" value="ECO:0007669"/>
    <property type="project" value="UniProtKB-SubCell"/>
</dbReference>
<dbReference type="FunFam" id="3.90.215.10:FF:000001">
    <property type="entry name" value="Tenascin isoform 1"/>
    <property type="match status" value="1"/>
</dbReference>
<sequence>MSSRSLIISKVAKGRDCAELYQDGAKVSGVYTITPSNGTSLDVYCDMETDGGGWTVFQRRMDGTVNFFRGWEAYKHGFGNLNTEFWLGNEYLYQMTNARRYELRVDMEDVAGSKAYAQYDYFAIGSEKENYKLVVGVYKGTAGDSLSSHNGYAFTTKDKDNDKYSSNCAVRYKGAWWYKACHASNLNGLYHLGAHSYSADGVNWYAFKGHNYSLKKVNMKVRPVDFKSATTFIG</sequence>
<dbReference type="SUPFAM" id="SSF56496">
    <property type="entry name" value="Fibrinogen C-terminal domain-like"/>
    <property type="match status" value="1"/>
</dbReference>
<dbReference type="Proteomes" id="UP000085678">
    <property type="component" value="Unplaced"/>
</dbReference>
<dbReference type="CDD" id="cd00087">
    <property type="entry name" value="FReD"/>
    <property type="match status" value="1"/>
</dbReference>
<evidence type="ECO:0000256" key="5">
    <source>
        <dbReference type="ARBA" id="ARBA00023157"/>
    </source>
</evidence>
<keyword evidence="5" id="KW-1015">Disulfide bond</keyword>
<comment type="subcellular location">
    <subcellularLocation>
        <location evidence="1">Secreted</location>
    </subcellularLocation>
</comment>
<dbReference type="Gene3D" id="3.90.215.10">
    <property type="entry name" value="Gamma Fibrinogen, chain A, domain 1"/>
    <property type="match status" value="1"/>
</dbReference>
<reference evidence="9" key="1">
    <citation type="submission" date="2025-08" db="UniProtKB">
        <authorList>
            <consortium name="RefSeq"/>
        </authorList>
    </citation>
    <scope>IDENTIFICATION</scope>
    <source>
        <tissue evidence="9">Gonads</tissue>
    </source>
</reference>
<keyword evidence="6" id="KW-0325">Glycoprotein</keyword>
<feature type="domain" description="Fibrinogen C-terminal" evidence="7">
    <location>
        <begin position="8"/>
        <end position="225"/>
    </location>
</feature>
<evidence type="ECO:0000256" key="4">
    <source>
        <dbReference type="ARBA" id="ARBA00023054"/>
    </source>
</evidence>
<dbReference type="PANTHER" id="PTHR47221">
    <property type="entry name" value="FIBRINOGEN ALPHA CHAIN"/>
    <property type="match status" value="1"/>
</dbReference>
<dbReference type="OrthoDB" id="6272435at2759"/>
<organism evidence="8 9">
    <name type="scientific">Lingula anatina</name>
    <name type="common">Brachiopod</name>
    <name type="synonym">Lingula unguis</name>
    <dbReference type="NCBI Taxonomy" id="7574"/>
    <lineage>
        <taxon>Eukaryota</taxon>
        <taxon>Metazoa</taxon>
        <taxon>Spiralia</taxon>
        <taxon>Lophotrochozoa</taxon>
        <taxon>Brachiopoda</taxon>
        <taxon>Linguliformea</taxon>
        <taxon>Lingulata</taxon>
        <taxon>Lingulida</taxon>
        <taxon>Linguloidea</taxon>
        <taxon>Lingulidae</taxon>
        <taxon>Lingula</taxon>
    </lineage>
</organism>
<gene>
    <name evidence="9" type="primary">LOC106157226</name>
</gene>
<evidence type="ECO:0000256" key="2">
    <source>
        <dbReference type="ARBA" id="ARBA00022525"/>
    </source>
</evidence>
<dbReference type="GeneID" id="106157226"/>
<accession>A0A1S3HQF8</accession>
<dbReference type="NCBIfam" id="NF040941">
    <property type="entry name" value="GGGWT_bact"/>
    <property type="match status" value="1"/>
</dbReference>
<evidence type="ECO:0000256" key="6">
    <source>
        <dbReference type="ARBA" id="ARBA00023180"/>
    </source>
</evidence>
<evidence type="ECO:0000256" key="1">
    <source>
        <dbReference type="ARBA" id="ARBA00004613"/>
    </source>
</evidence>
<keyword evidence="3" id="KW-0732">Signal</keyword>
<evidence type="ECO:0000313" key="8">
    <source>
        <dbReference type="Proteomes" id="UP000085678"/>
    </source>
</evidence>
<dbReference type="InterPro" id="IPR002181">
    <property type="entry name" value="Fibrinogen_a/b/g_C_dom"/>
</dbReference>
<dbReference type="InterPro" id="IPR014716">
    <property type="entry name" value="Fibrinogen_a/b/g_C_1"/>
</dbReference>
<protein>
    <submittedName>
        <fullName evidence="9">Techylectin-5B-like</fullName>
    </submittedName>
</protein>
<keyword evidence="8" id="KW-1185">Reference proteome</keyword>
<evidence type="ECO:0000259" key="7">
    <source>
        <dbReference type="PROSITE" id="PS51406"/>
    </source>
</evidence>
<dbReference type="InParanoid" id="A0A1S3HQF8"/>
<dbReference type="STRING" id="7574.A0A1S3HQF8"/>
<dbReference type="Pfam" id="PF00147">
    <property type="entry name" value="Fibrinogen_C"/>
    <property type="match status" value="1"/>
</dbReference>
<dbReference type="PANTHER" id="PTHR47221:SF6">
    <property type="entry name" value="FIBRINOGEN ALPHA CHAIN"/>
    <property type="match status" value="1"/>
</dbReference>
<dbReference type="RefSeq" id="XP_013388270.1">
    <property type="nucleotide sequence ID" value="XM_013532816.1"/>
</dbReference>
<dbReference type="PROSITE" id="PS51406">
    <property type="entry name" value="FIBRINOGEN_C_2"/>
    <property type="match status" value="1"/>
</dbReference>
<dbReference type="AlphaFoldDB" id="A0A1S3HQF8"/>
<name>A0A1S3HQF8_LINAN</name>
<proteinExistence type="predicted"/>
<dbReference type="InterPro" id="IPR037579">
    <property type="entry name" value="FIB_ANG-like"/>
</dbReference>
<dbReference type="SMART" id="SM00186">
    <property type="entry name" value="FBG"/>
    <property type="match status" value="1"/>
</dbReference>
<dbReference type="KEGG" id="lak:106157226"/>
<keyword evidence="2" id="KW-0964">Secreted</keyword>
<dbReference type="InterPro" id="IPR036056">
    <property type="entry name" value="Fibrinogen-like_C"/>
</dbReference>
<keyword evidence="4" id="KW-0175">Coiled coil</keyword>
<evidence type="ECO:0000313" key="9">
    <source>
        <dbReference type="RefSeq" id="XP_013388270.1"/>
    </source>
</evidence>